<name>A0A6M3L257_9ZZZZ</name>
<evidence type="ECO:0000313" key="1">
    <source>
        <dbReference type="EMBL" id="QJA87674.1"/>
    </source>
</evidence>
<protein>
    <submittedName>
        <fullName evidence="1">Uncharacterized protein</fullName>
    </submittedName>
</protein>
<organism evidence="1">
    <name type="scientific">viral metagenome</name>
    <dbReference type="NCBI Taxonomy" id="1070528"/>
    <lineage>
        <taxon>unclassified sequences</taxon>
        <taxon>metagenomes</taxon>
        <taxon>organismal metagenomes</taxon>
    </lineage>
</organism>
<gene>
    <name evidence="1" type="ORF">MM415B02918_0011</name>
</gene>
<dbReference type="EMBL" id="MT142725">
    <property type="protein sequence ID" value="QJA87674.1"/>
    <property type="molecule type" value="Genomic_DNA"/>
</dbReference>
<reference evidence="1" key="1">
    <citation type="submission" date="2020-03" db="EMBL/GenBank/DDBJ databases">
        <title>The deep terrestrial virosphere.</title>
        <authorList>
            <person name="Holmfeldt K."/>
            <person name="Nilsson E."/>
            <person name="Simone D."/>
            <person name="Lopez-Fernandez M."/>
            <person name="Wu X."/>
            <person name="de Brujin I."/>
            <person name="Lundin D."/>
            <person name="Andersson A."/>
            <person name="Bertilsson S."/>
            <person name="Dopson M."/>
        </authorList>
    </citation>
    <scope>NUCLEOTIDE SEQUENCE</scope>
    <source>
        <strain evidence="1">MM415B02918</strain>
    </source>
</reference>
<dbReference type="AlphaFoldDB" id="A0A6M3L257"/>
<proteinExistence type="predicted"/>
<accession>A0A6M3L257</accession>
<sequence>MKIVKFEGHNVIYAKDQPEYQPLPVLKFEDGKVISCWKLSFIEKIKVLFTGKIWLSVLTFNHPLQPLLLEVKRPFKLNK</sequence>